<dbReference type="AlphaFoldDB" id="A0A371NSI5"/>
<comment type="caution">
    <text evidence="2">The sequence shown here is derived from an EMBL/GenBank/DDBJ whole genome shotgun (WGS) entry which is preliminary data.</text>
</comment>
<evidence type="ECO:0000313" key="2">
    <source>
        <dbReference type="EMBL" id="REJ05129.1"/>
    </source>
</evidence>
<keyword evidence="3" id="KW-1185">Reference proteome</keyword>
<protein>
    <submittedName>
        <fullName evidence="2">Uncharacterized protein</fullName>
    </submittedName>
</protein>
<evidence type="ECO:0000313" key="3">
    <source>
        <dbReference type="Proteomes" id="UP000262172"/>
    </source>
</evidence>
<dbReference type="EMBL" id="QUAB01000043">
    <property type="protein sequence ID" value="REJ05129.1"/>
    <property type="molecule type" value="Genomic_DNA"/>
</dbReference>
<reference evidence="2 3" key="1">
    <citation type="submission" date="2018-08" db="EMBL/GenBank/DDBJ databases">
        <title>Isolation, diversity and antifungal activity of Actinobacteria from cow dung.</title>
        <authorList>
            <person name="Ling L."/>
        </authorList>
    </citation>
    <scope>NUCLEOTIDE SEQUENCE [LARGE SCALE GENOMIC DNA]</scope>
    <source>
        <strain evidence="2 3">NEAU-LLE</strain>
    </source>
</reference>
<sequence>MLEERLDLILWSKILLGADPHRTNPVLAIRTELCRPCPDAPVTRDDDESEPSDDRHPFEVQAAEWHLSELRMPGKQNVLAP</sequence>
<organism evidence="2 3">
    <name type="scientific">Microbacterium bovistercoris</name>
    <dbReference type="NCBI Taxonomy" id="2293570"/>
    <lineage>
        <taxon>Bacteria</taxon>
        <taxon>Bacillati</taxon>
        <taxon>Actinomycetota</taxon>
        <taxon>Actinomycetes</taxon>
        <taxon>Micrococcales</taxon>
        <taxon>Microbacteriaceae</taxon>
        <taxon>Microbacterium</taxon>
    </lineage>
</organism>
<evidence type="ECO:0000256" key="1">
    <source>
        <dbReference type="SAM" id="MobiDB-lite"/>
    </source>
</evidence>
<dbReference type="Proteomes" id="UP000262172">
    <property type="component" value="Unassembled WGS sequence"/>
</dbReference>
<name>A0A371NSI5_9MICO</name>
<gene>
    <name evidence="2" type="ORF">DY023_11165</name>
</gene>
<proteinExistence type="predicted"/>
<feature type="region of interest" description="Disordered" evidence="1">
    <location>
        <begin position="37"/>
        <end position="56"/>
    </location>
</feature>
<accession>A0A371NSI5</accession>